<sequence>MMSCGSDQQAELKKKIIAKQADEFTEYHIYSMLAKRQKNEHNKAVLQEISQEEKRHCEIWQEVTCTQVKPRRLKILIYSLLERIFGFTFAIKIMERGEDSAGCE</sequence>
<gene>
    <name evidence="1" type="ORF">SDC9_124041</name>
</gene>
<organism evidence="1">
    <name type="scientific">bioreactor metagenome</name>
    <dbReference type="NCBI Taxonomy" id="1076179"/>
    <lineage>
        <taxon>unclassified sequences</taxon>
        <taxon>metagenomes</taxon>
        <taxon>ecological metagenomes</taxon>
    </lineage>
</organism>
<dbReference type="EMBL" id="VSSQ01027674">
    <property type="protein sequence ID" value="MPM77042.1"/>
    <property type="molecule type" value="Genomic_DNA"/>
</dbReference>
<dbReference type="InterPro" id="IPR009078">
    <property type="entry name" value="Ferritin-like_SF"/>
</dbReference>
<protein>
    <recommendedName>
        <fullName evidence="2">Rubrerythrin diiron-binding domain-containing protein</fullName>
    </recommendedName>
</protein>
<comment type="caution">
    <text evidence="1">The sequence shown here is derived from an EMBL/GenBank/DDBJ whole genome shotgun (WGS) entry which is preliminary data.</text>
</comment>
<evidence type="ECO:0000313" key="1">
    <source>
        <dbReference type="EMBL" id="MPM77042.1"/>
    </source>
</evidence>
<dbReference type="SUPFAM" id="SSF47240">
    <property type="entry name" value="Ferritin-like"/>
    <property type="match status" value="1"/>
</dbReference>
<accession>A0A645CJV5</accession>
<name>A0A645CJV5_9ZZZZ</name>
<evidence type="ECO:0008006" key="2">
    <source>
        <dbReference type="Google" id="ProtNLM"/>
    </source>
</evidence>
<dbReference type="AlphaFoldDB" id="A0A645CJV5"/>
<proteinExistence type="predicted"/>
<dbReference type="Gene3D" id="1.20.120.660">
    <property type="entry name" value="IL-4 antagonist (De novo design) like domain"/>
    <property type="match status" value="1"/>
</dbReference>
<reference evidence="1" key="1">
    <citation type="submission" date="2019-08" db="EMBL/GenBank/DDBJ databases">
        <authorList>
            <person name="Kucharzyk K."/>
            <person name="Murdoch R.W."/>
            <person name="Higgins S."/>
            <person name="Loffler F."/>
        </authorList>
    </citation>
    <scope>NUCLEOTIDE SEQUENCE</scope>
</reference>